<evidence type="ECO:0000313" key="2">
    <source>
        <dbReference type="Proteomes" id="UP000245119"/>
    </source>
</evidence>
<dbReference type="Proteomes" id="UP000245119">
    <property type="component" value="Linkage Group LG2"/>
</dbReference>
<organism evidence="1 2">
    <name type="scientific">Pomacea canaliculata</name>
    <name type="common">Golden apple snail</name>
    <dbReference type="NCBI Taxonomy" id="400727"/>
    <lineage>
        <taxon>Eukaryota</taxon>
        <taxon>Metazoa</taxon>
        <taxon>Spiralia</taxon>
        <taxon>Lophotrochozoa</taxon>
        <taxon>Mollusca</taxon>
        <taxon>Gastropoda</taxon>
        <taxon>Caenogastropoda</taxon>
        <taxon>Architaenioglossa</taxon>
        <taxon>Ampullarioidea</taxon>
        <taxon>Ampullariidae</taxon>
        <taxon>Pomacea</taxon>
    </lineage>
</organism>
<reference evidence="1 2" key="1">
    <citation type="submission" date="2018-04" db="EMBL/GenBank/DDBJ databases">
        <title>The genome of golden apple snail Pomacea canaliculata provides insight into stress tolerance and invasive adaptation.</title>
        <authorList>
            <person name="Liu C."/>
            <person name="Liu B."/>
            <person name="Ren Y."/>
            <person name="Zhang Y."/>
            <person name="Wang H."/>
            <person name="Li S."/>
            <person name="Jiang F."/>
            <person name="Yin L."/>
            <person name="Zhang G."/>
            <person name="Qian W."/>
            <person name="Fan W."/>
        </authorList>
    </citation>
    <scope>NUCLEOTIDE SEQUENCE [LARGE SCALE GENOMIC DNA]</scope>
    <source>
        <strain evidence="1">SZHN2017</strain>
        <tissue evidence="1">Muscle</tissue>
    </source>
</reference>
<gene>
    <name evidence="1" type="ORF">C0Q70_03616</name>
</gene>
<accession>A0A2T7PTB3</accession>
<keyword evidence="2" id="KW-1185">Reference proteome</keyword>
<dbReference type="OrthoDB" id="6058488at2759"/>
<protein>
    <submittedName>
        <fullName evidence="1">Uncharacterized protein</fullName>
    </submittedName>
</protein>
<name>A0A2T7PTB3_POMCA</name>
<sequence length="115" mass="12778">MDLQSFNETIAFLCDNSPIYLLGARCSANVSAEETKCQNTMTTELRQLEYQFQTLDISEAVFAADICRIRMDHTRCDLVRPGQKRYCDKVPGCSFRPAQRAGVCAASGDLQKSSG</sequence>
<dbReference type="EMBL" id="PZQS01000002">
    <property type="protein sequence ID" value="PVD36630.1"/>
    <property type="molecule type" value="Genomic_DNA"/>
</dbReference>
<proteinExistence type="predicted"/>
<comment type="caution">
    <text evidence="1">The sequence shown here is derived from an EMBL/GenBank/DDBJ whole genome shotgun (WGS) entry which is preliminary data.</text>
</comment>
<evidence type="ECO:0000313" key="1">
    <source>
        <dbReference type="EMBL" id="PVD36630.1"/>
    </source>
</evidence>
<dbReference type="AlphaFoldDB" id="A0A2T7PTB3"/>